<dbReference type="EnsemblMetazoa" id="G6520.1">
    <property type="protein sequence ID" value="G6520.1:cds"/>
    <property type="gene ID" value="G6520"/>
</dbReference>
<evidence type="ECO:0000256" key="2">
    <source>
        <dbReference type="ARBA" id="ARBA00022499"/>
    </source>
</evidence>
<evidence type="ECO:0000259" key="12">
    <source>
        <dbReference type="PROSITE" id="PS51037"/>
    </source>
</evidence>
<reference evidence="13" key="1">
    <citation type="submission" date="2022-08" db="UniProtKB">
        <authorList>
            <consortium name="EnsemblMetazoa"/>
        </authorList>
    </citation>
    <scope>IDENTIFICATION</scope>
    <source>
        <strain evidence="13">05x7-T-G4-1.051#20</strain>
    </source>
</reference>
<feature type="compositionally biased region" description="Polar residues" evidence="11">
    <location>
        <begin position="340"/>
        <end position="374"/>
    </location>
</feature>
<accession>A0A8W8NNE9</accession>
<comment type="function">
    <text evidence="7">Chromatin reader component of the ATAC complex, a complex with histone acetyltransferase activity on histones H3 and H4. YEATS2 specifically recognizes and binds histone H3 crotonylated at 'Lys-27' (H3K27cr). Crotonylation marks active promoters and enhancers and confers resistance to transcriptional repressors.</text>
</comment>
<keyword evidence="6 10" id="KW-0539">Nucleus</keyword>
<feature type="region of interest" description="Disordered" evidence="11">
    <location>
        <begin position="549"/>
        <end position="602"/>
    </location>
</feature>
<dbReference type="InterPro" id="IPR005033">
    <property type="entry name" value="YEATS"/>
</dbReference>
<feature type="compositionally biased region" description="Polar residues" evidence="11">
    <location>
        <begin position="581"/>
        <end position="602"/>
    </location>
</feature>
<evidence type="ECO:0000256" key="8">
    <source>
        <dbReference type="ARBA" id="ARBA00065122"/>
    </source>
</evidence>
<evidence type="ECO:0000313" key="13">
    <source>
        <dbReference type="EnsemblMetazoa" id="G6520.1:cds"/>
    </source>
</evidence>
<keyword evidence="14" id="KW-1185">Reference proteome</keyword>
<feature type="compositionally biased region" description="Basic and acidic residues" evidence="11">
    <location>
        <begin position="1"/>
        <end position="10"/>
    </location>
</feature>
<dbReference type="Pfam" id="PF22951">
    <property type="entry name" value="3HBD"/>
    <property type="match status" value="1"/>
</dbReference>
<feature type="compositionally biased region" description="Low complexity" evidence="11">
    <location>
        <begin position="908"/>
        <end position="919"/>
    </location>
</feature>
<feature type="region of interest" description="Disordered" evidence="11">
    <location>
        <begin position="334"/>
        <end position="377"/>
    </location>
</feature>
<comment type="subcellular location">
    <subcellularLocation>
        <location evidence="1 10">Nucleus</location>
    </subcellularLocation>
</comment>
<dbReference type="CDD" id="cd16907">
    <property type="entry name" value="YEATS_YEATS2_like"/>
    <property type="match status" value="1"/>
</dbReference>
<feature type="region of interest" description="Disordered" evidence="11">
    <location>
        <begin position="908"/>
        <end position="936"/>
    </location>
</feature>
<dbReference type="Pfam" id="PF03366">
    <property type="entry name" value="YEATS"/>
    <property type="match status" value="1"/>
</dbReference>
<dbReference type="GO" id="GO:0006355">
    <property type="term" value="P:regulation of DNA-templated transcription"/>
    <property type="evidence" value="ECO:0007669"/>
    <property type="project" value="InterPro"/>
</dbReference>
<feature type="compositionally biased region" description="Low complexity" evidence="11">
    <location>
        <begin position="412"/>
        <end position="427"/>
    </location>
</feature>
<dbReference type="OrthoDB" id="1741717at2759"/>
<evidence type="ECO:0000256" key="9">
    <source>
        <dbReference type="ARBA" id="ARBA00068329"/>
    </source>
</evidence>
<dbReference type="InterPro" id="IPR038704">
    <property type="entry name" value="YEAST_sf"/>
</dbReference>
<evidence type="ECO:0000256" key="6">
    <source>
        <dbReference type="ARBA" id="ARBA00023242"/>
    </source>
</evidence>
<dbReference type="GO" id="GO:0005634">
    <property type="term" value="C:nucleus"/>
    <property type="evidence" value="ECO:0007669"/>
    <property type="project" value="UniProtKB-SubCell"/>
</dbReference>
<feature type="region of interest" description="Disordered" evidence="11">
    <location>
        <begin position="961"/>
        <end position="982"/>
    </location>
</feature>
<organism evidence="13 14">
    <name type="scientific">Magallana gigas</name>
    <name type="common">Pacific oyster</name>
    <name type="synonym">Crassostrea gigas</name>
    <dbReference type="NCBI Taxonomy" id="29159"/>
    <lineage>
        <taxon>Eukaryota</taxon>
        <taxon>Metazoa</taxon>
        <taxon>Spiralia</taxon>
        <taxon>Lophotrochozoa</taxon>
        <taxon>Mollusca</taxon>
        <taxon>Bivalvia</taxon>
        <taxon>Autobranchia</taxon>
        <taxon>Pteriomorphia</taxon>
        <taxon>Ostreida</taxon>
        <taxon>Ostreoidea</taxon>
        <taxon>Ostreidae</taxon>
        <taxon>Magallana</taxon>
    </lineage>
</organism>
<evidence type="ECO:0000313" key="14">
    <source>
        <dbReference type="Proteomes" id="UP000005408"/>
    </source>
</evidence>
<dbReference type="GO" id="GO:0051726">
    <property type="term" value="P:regulation of cell cycle"/>
    <property type="evidence" value="ECO:0007669"/>
    <property type="project" value="UniProtKB-ARBA"/>
</dbReference>
<evidence type="ECO:0000256" key="4">
    <source>
        <dbReference type="ARBA" id="ARBA00022843"/>
    </source>
</evidence>
<evidence type="ECO:0000256" key="11">
    <source>
        <dbReference type="SAM" id="MobiDB-lite"/>
    </source>
</evidence>
<evidence type="ECO:0000256" key="7">
    <source>
        <dbReference type="ARBA" id="ARBA00060245"/>
    </source>
</evidence>
<feature type="domain" description="YEATS" evidence="12">
    <location>
        <begin position="164"/>
        <end position="309"/>
    </location>
</feature>
<dbReference type="InterPro" id="IPR055129">
    <property type="entry name" value="YEATS_dom"/>
</dbReference>
<dbReference type="Proteomes" id="UP000005408">
    <property type="component" value="Unassembled WGS sequence"/>
</dbReference>
<feature type="region of interest" description="Disordered" evidence="11">
    <location>
        <begin position="394"/>
        <end position="430"/>
    </location>
</feature>
<feature type="compositionally biased region" description="Low complexity" evidence="11">
    <location>
        <begin position="549"/>
        <end position="580"/>
    </location>
</feature>
<keyword evidence="5" id="KW-0175">Coiled coil</keyword>
<keyword evidence="2" id="KW-1017">Isopeptide bond</keyword>
<comment type="subunit">
    <text evidence="8">Component of the ADA2A-containing complex (ATAC), composed of KAT14, KAT2A, TADA2L, TADA3L, ZZ3, MBIP, WDR5, YEATS2, SGF29 and DR1.</text>
</comment>
<dbReference type="PANTHER" id="PTHR23195">
    <property type="entry name" value="YEATS DOMAIN"/>
    <property type="match status" value="1"/>
</dbReference>
<dbReference type="Gene3D" id="2.60.40.1970">
    <property type="entry name" value="YEATS domain"/>
    <property type="match status" value="1"/>
</dbReference>
<proteinExistence type="predicted"/>
<evidence type="ECO:0000256" key="1">
    <source>
        <dbReference type="ARBA" id="ARBA00004123"/>
    </source>
</evidence>
<feature type="compositionally biased region" description="Polar residues" evidence="11">
    <location>
        <begin position="470"/>
        <end position="489"/>
    </location>
</feature>
<feature type="region of interest" description="Disordered" evidence="11">
    <location>
        <begin position="470"/>
        <end position="502"/>
    </location>
</feature>
<feature type="region of interest" description="Disordered" evidence="11">
    <location>
        <begin position="1"/>
        <end position="31"/>
    </location>
</feature>
<dbReference type="OMA" id="SACKNFA"/>
<dbReference type="InterPro" id="IPR055127">
    <property type="entry name" value="YEATS2_3HBD"/>
</dbReference>
<evidence type="ECO:0000256" key="10">
    <source>
        <dbReference type="PROSITE-ProRule" id="PRU00376"/>
    </source>
</evidence>
<dbReference type="PROSITE" id="PS51037">
    <property type="entry name" value="YEATS"/>
    <property type="match status" value="1"/>
</dbReference>
<evidence type="ECO:0000256" key="5">
    <source>
        <dbReference type="ARBA" id="ARBA00023054"/>
    </source>
</evidence>
<keyword evidence="3" id="KW-0597">Phosphoprotein</keyword>
<name>A0A8W8NNE9_MAGGI</name>
<sequence>MATKRSHIDIDPDYEDVTKAQTKRQKVLEEDAKESTRKKIEMIVRKQFHQEFKNKEKELDCIDQSLRHSQMMADRLRACIIANYYGASQQKFVKGESQQAVPIHPTVRDTLGKRPLNTIIKVEPKTEIDATERLMMKQEPLEEKETKETSFIKEEPSFNEITSRSDRFKVKKRIVIGNVSKYIPVDRRDENDQSTHKWMVYVRGPKGEPNVDHFVKKVWFFLHPSYRPNDLVEVSQAPFHLTRRGWGEFPVRVQLYFKDSRNKKVDVIHQLKLDRTYTGLQTLGSETVIDVELEKEIEVKPVVKTFNGPPVNQIDMETNITIPEFMSPIKKEIKQEKLSPKSTNSRTPNKNLSTSQSNSTDVSKFSPNNKQSNMTLTLGTLGSLTSRSINKTGAAEGEQTGTPINGLKQKLSQGTSSSSGSDGTVSKHSSELQKILLQSTPSSLANSSQAMQGKVTQVVQSVKGIQKDNSSTVIPVNSGKVNSQNTKSPQKCVVSQGGQPPSVGQVSLPPTQLPSGSLATPAQTLYIRCKDNQGNIFLVPHHLLKTVPGTPTTSPSVHSQISKGTVPSPKTTPTKATPQKQSNVILTENPTKVVSSSPAKPLTSNTTVQPILVSQATSQLSLGAKAVFQKPPMQNSPLLIRSSVPVTKSNIAPASSLPSPVLLIKTEVSPARPALTAGQPIKTLDKNEKEVQQPSQLQLHLQGQISQNQLKVTSQGLKSVQPAGKSKVSKQMETVTLIQKSDSNLENKIPSKTCQLASLLKGDISAAHRNAVKQVSLVTGVNTTSAQVLASQNTSQNILVQKTVVPSKDTSNSNGGMRIVKNSGDASVSGDQAVKVQQTSVGMLPQAIPISAPSKTMHSVILVNQDISKVPVNAHPSRTINHSVSAQCTETVMLSSSVRYSSVPSSSATTLATAPANTAKQQTVRPGDSLSGFATGSKEPMKTVIAKIGTQTLLLQLPVSDSGTVNKSVDPPKASKPPVRKVEVPSNAALIETLKKQAAEKEAQMRAAARMSYMERKLGVPVRVDSKDEKRIHKWKKKTPPEEKMLGLSRYQEEDLGPVKAVDPLRVENYPDVQSLIRAAIKRHPIVSFTANIHQHPYCARTNEQWLGWNVGKRRASEWQRAVACQKYLKNLLNGNQFKGNQLWTVKQIVCWSRLHAYSPHYLEKTLHPTGVDFPMKDIRTGNGFSSATDSYDTVSAVDQINRKLQRESCSDDEVDIVSTEPPVRKIKEEPKVEKEPPDNPVMLPPSDEAQFVHDLTQKIGVKFDPAPVVDDVYGSVSEEMIFKTMLSFVEDIMTETFSIKVNMGRYPDGIGVVDVYRALSRLPQADFLTNKRLGIKDVTR</sequence>
<protein>
    <recommendedName>
        <fullName evidence="9">YEATS domain-containing protein 2</fullName>
    </recommendedName>
</protein>
<dbReference type="FunFam" id="2.60.40.1970:FF:000001">
    <property type="entry name" value="YEATS domain containing 2"/>
    <property type="match status" value="1"/>
</dbReference>
<keyword evidence="4" id="KW-0832">Ubl conjugation</keyword>
<evidence type="ECO:0000256" key="3">
    <source>
        <dbReference type="ARBA" id="ARBA00022553"/>
    </source>
</evidence>
<dbReference type="GO" id="GO:0000123">
    <property type="term" value="C:histone acetyltransferase complex"/>
    <property type="evidence" value="ECO:0007669"/>
    <property type="project" value="UniProtKB-ARBA"/>
</dbReference>